<organism evidence="2 3">
    <name type="scientific">Pontimicrobium aquaticum</name>
    <dbReference type="NCBI Taxonomy" id="2565367"/>
    <lineage>
        <taxon>Bacteria</taxon>
        <taxon>Pseudomonadati</taxon>
        <taxon>Bacteroidota</taxon>
        <taxon>Flavobacteriia</taxon>
        <taxon>Flavobacteriales</taxon>
        <taxon>Flavobacteriaceae</taxon>
        <taxon>Pontimicrobium</taxon>
    </lineage>
</organism>
<accession>A0A4U0F1B2</accession>
<dbReference type="OrthoDB" id="9809549at2"/>
<dbReference type="InterPro" id="IPR029058">
    <property type="entry name" value="AB_hydrolase_fold"/>
</dbReference>
<dbReference type="SUPFAM" id="SSF53474">
    <property type="entry name" value="alpha/beta-Hydrolases"/>
    <property type="match status" value="1"/>
</dbReference>
<proteinExistence type="predicted"/>
<gene>
    <name evidence="2" type="ORF">E5167_01975</name>
</gene>
<dbReference type="Gene3D" id="3.40.50.1820">
    <property type="entry name" value="alpha/beta hydrolase"/>
    <property type="match status" value="1"/>
</dbReference>
<dbReference type="GO" id="GO:0006508">
    <property type="term" value="P:proteolysis"/>
    <property type="evidence" value="ECO:0007669"/>
    <property type="project" value="InterPro"/>
</dbReference>
<feature type="domain" description="Peptidase S9 prolyl oligopeptidase catalytic" evidence="1">
    <location>
        <begin position="268"/>
        <end position="472"/>
    </location>
</feature>
<name>A0A4U0F1B2_9FLAO</name>
<dbReference type="InterPro" id="IPR032710">
    <property type="entry name" value="NTF2-like_dom_sf"/>
</dbReference>
<dbReference type="InterPro" id="IPR053145">
    <property type="entry name" value="AB_hydrolase_Est10"/>
</dbReference>
<dbReference type="PANTHER" id="PTHR43265:SF1">
    <property type="entry name" value="ESTERASE ESTD"/>
    <property type="match status" value="1"/>
</dbReference>
<dbReference type="SUPFAM" id="SSF54427">
    <property type="entry name" value="NTF2-like"/>
    <property type="match status" value="1"/>
</dbReference>
<dbReference type="EMBL" id="SUPL01000001">
    <property type="protein sequence ID" value="TJY38048.1"/>
    <property type="molecule type" value="Genomic_DNA"/>
</dbReference>
<evidence type="ECO:0000313" key="2">
    <source>
        <dbReference type="EMBL" id="TJY38048.1"/>
    </source>
</evidence>
<dbReference type="Proteomes" id="UP000307657">
    <property type="component" value="Unassembled WGS sequence"/>
</dbReference>
<keyword evidence="2" id="KW-0378">Hydrolase</keyword>
<dbReference type="AlphaFoldDB" id="A0A4U0F1B2"/>
<dbReference type="GO" id="GO:0052689">
    <property type="term" value="F:carboxylic ester hydrolase activity"/>
    <property type="evidence" value="ECO:0007669"/>
    <property type="project" value="TreeGrafter"/>
</dbReference>
<dbReference type="Pfam" id="PF00326">
    <property type="entry name" value="Peptidase_S9"/>
    <property type="match status" value="1"/>
</dbReference>
<protein>
    <submittedName>
        <fullName evidence="2">Alpha/beta hydrolase</fullName>
    </submittedName>
</protein>
<dbReference type="InterPro" id="IPR001375">
    <property type="entry name" value="Peptidase_S9_cat"/>
</dbReference>
<dbReference type="GO" id="GO:0008236">
    <property type="term" value="F:serine-type peptidase activity"/>
    <property type="evidence" value="ECO:0007669"/>
    <property type="project" value="InterPro"/>
</dbReference>
<comment type="caution">
    <text evidence="2">The sequence shown here is derived from an EMBL/GenBank/DDBJ whole genome shotgun (WGS) entry which is preliminary data.</text>
</comment>
<keyword evidence="3" id="KW-1185">Reference proteome</keyword>
<evidence type="ECO:0000313" key="3">
    <source>
        <dbReference type="Proteomes" id="UP000307657"/>
    </source>
</evidence>
<reference evidence="2 3" key="1">
    <citation type="submission" date="2019-04" db="EMBL/GenBank/DDBJ databases">
        <title>Lacinutrix sp. nov., isolated from marine water.</title>
        <authorList>
            <person name="Kim W."/>
        </authorList>
    </citation>
    <scope>NUCLEOTIDE SEQUENCE [LARGE SCALE GENOMIC DNA]</scope>
    <source>
        <strain evidence="2 3">CAU 1491</strain>
    </source>
</reference>
<evidence type="ECO:0000259" key="1">
    <source>
        <dbReference type="Pfam" id="PF00326"/>
    </source>
</evidence>
<dbReference type="Gene3D" id="3.10.450.50">
    <property type="match status" value="1"/>
</dbReference>
<dbReference type="PANTHER" id="PTHR43265">
    <property type="entry name" value="ESTERASE ESTD"/>
    <property type="match status" value="1"/>
</dbReference>
<sequence length="480" mass="55005">MITKFKLITVMKYPILVIFLFFISLTNAQSEEINEVIEDFRLGILNLESEKEWSKLFLHDSITWAMVREGKTETERNNSNPNFRFFSSDPISFFRFLKGKNQKFEEKFYDVSISNTEKFATVEFLYSFNENGKILNWGKEYWSLLKVKGDWKITSVTWTENLQSIEQCPFSNMKSFSLKQYRCPPCPFGCDVEIHDNPGLCSVCKMELQEIKETKFGGYKKSTFYIKNDSIQLFAAYYLPEDVTKIKGGIVISHGSAPSTHEDVAYYTKLATQLNMAVLAYDKRGTGLSSGTYEYFTVDRSKEWFDMIASDLQVCFEWLRKRSELKDKEIGFFGGSQAGWIMPLAASRLESVDFIIIGEGAAVSAGEEAFHSNLTGDGSGNGISIDEADKKLKTYNGELGFDPRPILKNLNTKILWFFGTKDDVMPVNASIEVLNEINNKNYKIIILPNGDHNFKNVETGKRYDLIEYIEPWLKKIGILE</sequence>